<dbReference type="Proteomes" id="UP000594262">
    <property type="component" value="Unplaced"/>
</dbReference>
<evidence type="ECO:0000313" key="7">
    <source>
        <dbReference type="EnsemblMetazoa" id="CLYHEMP011623.1"/>
    </source>
</evidence>
<reference evidence="7" key="1">
    <citation type="submission" date="2021-01" db="UniProtKB">
        <authorList>
            <consortium name="EnsemblMetazoa"/>
        </authorList>
    </citation>
    <scope>IDENTIFICATION</scope>
</reference>
<dbReference type="SUPFAM" id="SSF47095">
    <property type="entry name" value="HMG-box"/>
    <property type="match status" value="1"/>
</dbReference>
<dbReference type="OrthoDB" id="3437960at2759"/>
<dbReference type="PANTHER" id="PTHR24379:SF121">
    <property type="entry name" value="C2H2-TYPE DOMAIN-CONTAINING PROTEIN"/>
    <property type="match status" value="1"/>
</dbReference>
<evidence type="ECO:0000256" key="2">
    <source>
        <dbReference type="ARBA" id="ARBA00022737"/>
    </source>
</evidence>
<dbReference type="Gene3D" id="1.10.30.10">
    <property type="entry name" value="High mobility group box domain"/>
    <property type="match status" value="1"/>
</dbReference>
<proteinExistence type="predicted"/>
<evidence type="ECO:0000256" key="4">
    <source>
        <dbReference type="ARBA" id="ARBA00022833"/>
    </source>
</evidence>
<organism evidence="7 8">
    <name type="scientific">Clytia hemisphaerica</name>
    <dbReference type="NCBI Taxonomy" id="252671"/>
    <lineage>
        <taxon>Eukaryota</taxon>
        <taxon>Metazoa</taxon>
        <taxon>Cnidaria</taxon>
        <taxon>Hydrozoa</taxon>
        <taxon>Hydroidolina</taxon>
        <taxon>Leptothecata</taxon>
        <taxon>Obeliida</taxon>
        <taxon>Clytiidae</taxon>
        <taxon>Clytia</taxon>
    </lineage>
</organism>
<dbReference type="InterPro" id="IPR013087">
    <property type="entry name" value="Znf_C2H2_type"/>
</dbReference>
<dbReference type="PANTHER" id="PTHR24379">
    <property type="entry name" value="KRAB AND ZINC FINGER DOMAIN-CONTAINING"/>
    <property type="match status" value="1"/>
</dbReference>
<feature type="domain" description="C2H2-type" evidence="6">
    <location>
        <begin position="79"/>
        <end position="108"/>
    </location>
</feature>
<keyword evidence="3 5" id="KW-0863">Zinc-finger</keyword>
<dbReference type="PROSITE" id="PS50157">
    <property type="entry name" value="ZINC_FINGER_C2H2_2"/>
    <property type="match status" value="3"/>
</dbReference>
<accession>A0A7M5ULD3</accession>
<dbReference type="AlphaFoldDB" id="A0A7M5ULD3"/>
<dbReference type="GO" id="GO:0008270">
    <property type="term" value="F:zinc ion binding"/>
    <property type="evidence" value="ECO:0007669"/>
    <property type="project" value="UniProtKB-KW"/>
</dbReference>
<dbReference type="Gene3D" id="3.30.160.60">
    <property type="entry name" value="Classic Zinc Finger"/>
    <property type="match status" value="2"/>
</dbReference>
<evidence type="ECO:0000256" key="5">
    <source>
        <dbReference type="PROSITE-ProRule" id="PRU00042"/>
    </source>
</evidence>
<dbReference type="SMART" id="SM00355">
    <property type="entry name" value="ZnF_C2H2"/>
    <property type="match status" value="4"/>
</dbReference>
<dbReference type="EnsemblMetazoa" id="CLYHEMT011623.1">
    <property type="protein sequence ID" value="CLYHEMP011623.1"/>
    <property type="gene ID" value="CLYHEMG011623"/>
</dbReference>
<evidence type="ECO:0000313" key="8">
    <source>
        <dbReference type="Proteomes" id="UP000594262"/>
    </source>
</evidence>
<sequence>ESLVNHSIEEKTKAPSLSDFSKRVGTAWRKLDSQIKKEWNKKAQTEREKTPGYECGLCGKFFKQKKRKRFHEKQCGDELFCYSEGCGKTFKTKDLMKKHMKTHEENYTCKICNKKFGIKQTFLTHVKSHEKTFECDACGKRFGSKGNMVRHNKKHF</sequence>
<protein>
    <recommendedName>
        <fullName evidence="6">C2H2-type domain-containing protein</fullName>
    </recommendedName>
</protein>
<keyword evidence="4" id="KW-0862">Zinc</keyword>
<evidence type="ECO:0000259" key="6">
    <source>
        <dbReference type="PROSITE" id="PS50157"/>
    </source>
</evidence>
<keyword evidence="8" id="KW-1185">Reference proteome</keyword>
<dbReference type="PROSITE" id="PS00028">
    <property type="entry name" value="ZINC_FINGER_C2H2_1"/>
    <property type="match status" value="3"/>
</dbReference>
<name>A0A7M5ULD3_9CNID</name>
<dbReference type="SUPFAM" id="SSF57667">
    <property type="entry name" value="beta-beta-alpha zinc fingers"/>
    <property type="match status" value="2"/>
</dbReference>
<keyword evidence="2" id="KW-0677">Repeat</keyword>
<keyword evidence="1" id="KW-0479">Metal-binding</keyword>
<dbReference type="InterPro" id="IPR036236">
    <property type="entry name" value="Znf_C2H2_sf"/>
</dbReference>
<feature type="domain" description="C2H2-type" evidence="6">
    <location>
        <begin position="107"/>
        <end position="134"/>
    </location>
</feature>
<feature type="domain" description="C2H2-type" evidence="6">
    <location>
        <begin position="133"/>
        <end position="156"/>
    </location>
</feature>
<evidence type="ECO:0000256" key="1">
    <source>
        <dbReference type="ARBA" id="ARBA00022723"/>
    </source>
</evidence>
<evidence type="ECO:0000256" key="3">
    <source>
        <dbReference type="ARBA" id="ARBA00022771"/>
    </source>
</evidence>
<dbReference type="InterPro" id="IPR036910">
    <property type="entry name" value="HMG_box_dom_sf"/>
</dbReference>
<dbReference type="FunFam" id="3.30.160.60:FF:000110">
    <property type="entry name" value="Zinc finger protein-like"/>
    <property type="match status" value="1"/>
</dbReference>
<dbReference type="Pfam" id="PF00096">
    <property type="entry name" value="zf-C2H2"/>
    <property type="match status" value="3"/>
</dbReference>